<organism evidence="1">
    <name type="scientific">Siphoviridae sp. ctZ0X1</name>
    <dbReference type="NCBI Taxonomy" id="2825554"/>
    <lineage>
        <taxon>Viruses</taxon>
        <taxon>Duplodnaviria</taxon>
        <taxon>Heunggongvirae</taxon>
        <taxon>Uroviricota</taxon>
        <taxon>Caudoviricetes</taxon>
    </lineage>
</organism>
<name>A0A8S5QD31_9CAUD</name>
<proteinExistence type="predicted"/>
<accession>A0A8S5QD31</accession>
<protein>
    <submittedName>
        <fullName evidence="1">Helix-turn-helix domain protein</fullName>
    </submittedName>
</protein>
<dbReference type="EMBL" id="BK015634">
    <property type="protein sequence ID" value="DAE16992.1"/>
    <property type="molecule type" value="Genomic_DNA"/>
</dbReference>
<reference evidence="1" key="1">
    <citation type="journal article" date="2021" name="Proc. Natl. Acad. Sci. U.S.A.">
        <title>A Catalog of Tens of Thousands of Viruses from Human Metagenomes Reveals Hidden Associations with Chronic Diseases.</title>
        <authorList>
            <person name="Tisza M.J."/>
            <person name="Buck C.B."/>
        </authorList>
    </citation>
    <scope>NUCLEOTIDE SEQUENCE</scope>
    <source>
        <strain evidence="1">CtZ0X1</strain>
    </source>
</reference>
<evidence type="ECO:0000313" key="1">
    <source>
        <dbReference type="EMBL" id="DAE16992.1"/>
    </source>
</evidence>
<sequence length="86" mass="9649">MEKLTLQSHGAGARSFRDFYKSMDNTPPKKAFVKRIAEITMRSETTVRCWIAGVQNPDPLAQNVIAQELGIPANELFPKEEKVCAQ</sequence>